<dbReference type="PANTHER" id="PTHR32251:SF15">
    <property type="entry name" value="3-OXO-5-ALPHA-STEROID 4-DEHYDROGENASE (DUF1295)"/>
    <property type="match status" value="1"/>
</dbReference>
<evidence type="ECO:0000313" key="1">
    <source>
        <dbReference type="EMBL" id="PXF45252.1"/>
    </source>
</evidence>
<accession>A0A2V3IT22</accession>
<organism evidence="1 2">
    <name type="scientific">Gracilariopsis chorda</name>
    <dbReference type="NCBI Taxonomy" id="448386"/>
    <lineage>
        <taxon>Eukaryota</taxon>
        <taxon>Rhodophyta</taxon>
        <taxon>Florideophyceae</taxon>
        <taxon>Rhodymeniophycidae</taxon>
        <taxon>Gracilariales</taxon>
        <taxon>Gracilariaceae</taxon>
        <taxon>Gracilariopsis</taxon>
    </lineage>
</organism>
<dbReference type="GO" id="GO:0016020">
    <property type="term" value="C:membrane"/>
    <property type="evidence" value="ECO:0007669"/>
    <property type="project" value="TreeGrafter"/>
</dbReference>
<dbReference type="InterPro" id="IPR010721">
    <property type="entry name" value="UstE-like"/>
</dbReference>
<dbReference type="PROSITE" id="PS50244">
    <property type="entry name" value="S5A_REDUCTASE"/>
    <property type="match status" value="1"/>
</dbReference>
<reference evidence="1 2" key="1">
    <citation type="journal article" date="2018" name="Mol. Biol. Evol.">
        <title>Analysis of the draft genome of the red seaweed Gracilariopsis chorda provides insights into genome size evolution in Rhodophyta.</title>
        <authorList>
            <person name="Lee J."/>
            <person name="Yang E.C."/>
            <person name="Graf L."/>
            <person name="Yang J.H."/>
            <person name="Qiu H."/>
            <person name="Zel Zion U."/>
            <person name="Chan C.X."/>
            <person name="Stephens T.G."/>
            <person name="Weber A.P.M."/>
            <person name="Boo G.H."/>
            <person name="Boo S.M."/>
            <person name="Kim K.M."/>
            <person name="Shin Y."/>
            <person name="Jung M."/>
            <person name="Lee S.J."/>
            <person name="Yim H.S."/>
            <person name="Lee J.H."/>
            <person name="Bhattacharya D."/>
            <person name="Yoon H.S."/>
        </authorList>
    </citation>
    <scope>NUCLEOTIDE SEQUENCE [LARGE SCALE GENOMIC DNA]</scope>
    <source>
        <strain evidence="1 2">SKKU-2015</strain>
        <tissue evidence="1">Whole body</tissue>
    </source>
</reference>
<name>A0A2V3IT22_9FLOR</name>
<dbReference type="Gene3D" id="1.20.120.1630">
    <property type="match status" value="1"/>
</dbReference>
<evidence type="ECO:0000313" key="2">
    <source>
        <dbReference type="Proteomes" id="UP000247409"/>
    </source>
</evidence>
<dbReference type="Pfam" id="PF06966">
    <property type="entry name" value="DUF1295"/>
    <property type="match status" value="1"/>
</dbReference>
<proteinExistence type="predicted"/>
<gene>
    <name evidence="1" type="ORF">BWQ96_05018</name>
</gene>
<keyword evidence="2" id="KW-1185">Reference proteome</keyword>
<protein>
    <submittedName>
        <fullName evidence="1">Uncharacterized protein</fullName>
    </submittedName>
</protein>
<comment type="caution">
    <text evidence="1">The sequence shown here is derived from an EMBL/GenBank/DDBJ whole genome shotgun (WGS) entry which is preliminary data.</text>
</comment>
<sequence length="333" mass="37201">MTITVHPENPPNTAFVSFSSGPRKFAKNPTPRVASRPSTIRSSLAPVPMVLIKSAAITLAYQAAFGTIAHIKQIDTLTDFAGTTNFIVLALYSFAKSGYSIRHKLISFFSCTWGVRLGTFLLRRILSWGEDRRFDKIRKSIQSLVTFWSLQGVWVWVVSLPVLLANASTANPPLGKLDYVGWAVYAIGLLTETVADFQKLKSNSSADRKWMHTGLWKYSRHPNYFGEILIWTGIYLSAAPTLSGLQHLAVASPIFTATILLFLSGIPLSENSADKKYASDPDYVAYKKGTSVLVPLPPAVYRTFPPWFKRTLLFEYDMYDKLAKYTNPDGKDR</sequence>
<dbReference type="Proteomes" id="UP000247409">
    <property type="component" value="Unassembled WGS sequence"/>
</dbReference>
<dbReference type="PANTHER" id="PTHR32251">
    <property type="entry name" value="3-OXO-5-ALPHA-STEROID 4-DEHYDROGENASE"/>
    <property type="match status" value="1"/>
</dbReference>
<dbReference type="EMBL" id="NBIV01000066">
    <property type="protein sequence ID" value="PXF45252.1"/>
    <property type="molecule type" value="Genomic_DNA"/>
</dbReference>
<dbReference type="OrthoDB" id="67965at2759"/>
<dbReference type="AlphaFoldDB" id="A0A2V3IT22"/>